<dbReference type="Gene3D" id="1.10.238.10">
    <property type="entry name" value="EF-hand"/>
    <property type="match status" value="1"/>
</dbReference>
<gene>
    <name evidence="7" type="primary">pvalb9</name>
</gene>
<dbReference type="InterPro" id="IPR008080">
    <property type="entry name" value="Parvalbumin"/>
</dbReference>
<dbReference type="PROSITE" id="PS50222">
    <property type="entry name" value="EF_HAND_2"/>
    <property type="match status" value="1"/>
</dbReference>
<accession>A0A669DY64</accession>
<dbReference type="PANTHER" id="PTHR11653">
    <property type="entry name" value="PARVALBUMIN ALPHA"/>
    <property type="match status" value="1"/>
</dbReference>
<dbReference type="PROSITE" id="PS00018">
    <property type="entry name" value="EF_HAND_1"/>
    <property type="match status" value="1"/>
</dbReference>
<dbReference type="InterPro" id="IPR018247">
    <property type="entry name" value="EF_Hand_1_Ca_BS"/>
</dbReference>
<reference evidence="7" key="1">
    <citation type="submission" date="2025-08" db="UniProtKB">
        <authorList>
            <consortium name="Ensembl"/>
        </authorList>
    </citation>
    <scope>IDENTIFICATION</scope>
</reference>
<organism evidence="7 8">
    <name type="scientific">Oreochromis niloticus</name>
    <name type="common">Nile tilapia</name>
    <name type="synonym">Tilapia nilotica</name>
    <dbReference type="NCBI Taxonomy" id="8128"/>
    <lineage>
        <taxon>Eukaryota</taxon>
        <taxon>Metazoa</taxon>
        <taxon>Chordata</taxon>
        <taxon>Craniata</taxon>
        <taxon>Vertebrata</taxon>
        <taxon>Euteleostomi</taxon>
        <taxon>Actinopterygii</taxon>
        <taxon>Neopterygii</taxon>
        <taxon>Teleostei</taxon>
        <taxon>Neoteleostei</taxon>
        <taxon>Acanthomorphata</taxon>
        <taxon>Ovalentaria</taxon>
        <taxon>Cichlomorphae</taxon>
        <taxon>Cichliformes</taxon>
        <taxon>Cichlidae</taxon>
        <taxon>African cichlids</taxon>
        <taxon>Pseudocrenilabrinae</taxon>
        <taxon>Oreochromini</taxon>
        <taxon>Oreochromis</taxon>
    </lineage>
</organism>
<dbReference type="PRINTS" id="PR01697">
    <property type="entry name" value="PARVALBUMIN"/>
</dbReference>
<reference evidence="7" key="2">
    <citation type="submission" date="2025-09" db="UniProtKB">
        <authorList>
            <consortium name="Ensembl"/>
        </authorList>
    </citation>
    <scope>IDENTIFICATION</scope>
</reference>
<sequence length="101" mass="11112">MSLTSILSADDIQNAIKDCEAPDTFCYKKFFKLCGLSSKTPKEVKDVFQILDEDNSGYIEHSELKCVKGYGVSALPQALNLSLFFSICTFVPLPGFTSSTN</sequence>
<evidence type="ECO:0000256" key="5">
    <source>
        <dbReference type="RuleBase" id="RU368048"/>
    </source>
</evidence>
<dbReference type="InterPro" id="IPR002048">
    <property type="entry name" value="EF_hand_dom"/>
</dbReference>
<keyword evidence="2 4" id="KW-0479">Metal-binding</keyword>
<comment type="similarity">
    <text evidence="1 5">Belongs to the parvalbumin family.</text>
</comment>
<feature type="binding site" evidence="4">
    <location>
        <position position="52"/>
    </location>
    <ligand>
        <name>Ca(2+)</name>
        <dbReference type="ChEBI" id="CHEBI:29108"/>
        <label>1</label>
    </ligand>
</feature>
<dbReference type="SUPFAM" id="SSF47473">
    <property type="entry name" value="EF-hand"/>
    <property type="match status" value="1"/>
</dbReference>
<keyword evidence="8" id="KW-1185">Reference proteome</keyword>
<feature type="binding site" evidence="4">
    <location>
        <position position="58"/>
    </location>
    <ligand>
        <name>Ca(2+)</name>
        <dbReference type="ChEBI" id="CHEBI:29108"/>
        <label>1</label>
    </ligand>
</feature>
<name>A0A669DY64_ORENI</name>
<feature type="binding site" evidence="4">
    <location>
        <position position="56"/>
    </location>
    <ligand>
        <name>Ca(2+)</name>
        <dbReference type="ChEBI" id="CHEBI:29108"/>
        <label>1</label>
    </ligand>
</feature>
<comment type="function">
    <text evidence="5">In muscle, parvalbumin is thought to be involved in relaxation after contraction. It binds two calcium ions.</text>
</comment>
<dbReference type="InterPro" id="IPR011992">
    <property type="entry name" value="EF-hand-dom_pair"/>
</dbReference>
<evidence type="ECO:0000256" key="1">
    <source>
        <dbReference type="ARBA" id="ARBA00009753"/>
    </source>
</evidence>
<dbReference type="AlphaFoldDB" id="A0A669DY64"/>
<dbReference type="GO" id="GO:0005737">
    <property type="term" value="C:cytoplasm"/>
    <property type="evidence" value="ECO:0007669"/>
    <property type="project" value="TreeGrafter"/>
</dbReference>
<feature type="domain" description="EF-hand" evidence="6">
    <location>
        <begin position="39"/>
        <end position="74"/>
    </location>
</feature>
<dbReference type="Proteomes" id="UP000005207">
    <property type="component" value="Unplaced"/>
</dbReference>
<protein>
    <recommendedName>
        <fullName evidence="5">Parvalbumin</fullName>
    </recommendedName>
</protein>
<dbReference type="Pfam" id="PF13405">
    <property type="entry name" value="EF-hand_6"/>
    <property type="match status" value="1"/>
</dbReference>
<feature type="binding site" evidence="4">
    <location>
        <position position="54"/>
    </location>
    <ligand>
        <name>Ca(2+)</name>
        <dbReference type="ChEBI" id="CHEBI:29108"/>
        <label>1</label>
    </ligand>
</feature>
<evidence type="ECO:0000259" key="6">
    <source>
        <dbReference type="PROSITE" id="PS50222"/>
    </source>
</evidence>
<proteinExistence type="inferred from homology"/>
<evidence type="ECO:0000313" key="7">
    <source>
        <dbReference type="Ensembl" id="ENSONIP00000063597.1"/>
    </source>
</evidence>
<evidence type="ECO:0000256" key="3">
    <source>
        <dbReference type="ARBA" id="ARBA00022837"/>
    </source>
</evidence>
<evidence type="ECO:0000313" key="8">
    <source>
        <dbReference type="Proteomes" id="UP000005207"/>
    </source>
</evidence>
<dbReference type="GO" id="GO:0005509">
    <property type="term" value="F:calcium ion binding"/>
    <property type="evidence" value="ECO:0007669"/>
    <property type="project" value="UniProtKB-UniRule"/>
</dbReference>
<dbReference type="GeneTree" id="ENSGT00940000163861"/>
<dbReference type="Ensembl" id="ENSONIT00000078641.1">
    <property type="protein sequence ID" value="ENSONIP00000063597.1"/>
    <property type="gene ID" value="ENSONIG00000019829.2"/>
</dbReference>
<evidence type="ECO:0000256" key="2">
    <source>
        <dbReference type="ARBA" id="ARBA00022723"/>
    </source>
</evidence>
<keyword evidence="3 4" id="KW-0106">Calcium</keyword>
<dbReference type="PANTHER" id="PTHR11653:SF19">
    <property type="entry name" value="PARVALBUMIN"/>
    <property type="match status" value="1"/>
</dbReference>
<evidence type="ECO:0000256" key="4">
    <source>
        <dbReference type="PIRSR" id="PIRSR608080-1"/>
    </source>
</evidence>
<feature type="binding site" evidence="4">
    <location>
        <position position="63"/>
    </location>
    <ligand>
        <name>Ca(2+)</name>
        <dbReference type="ChEBI" id="CHEBI:29108"/>
        <label>1</label>
    </ligand>
</feature>